<evidence type="ECO:0000256" key="1">
    <source>
        <dbReference type="ARBA" id="ARBA00008140"/>
    </source>
</evidence>
<dbReference type="STRING" id="154538.A0A1M2W5K0"/>
<accession>A0A1M2W5K0</accession>
<reference evidence="5 6" key="1">
    <citation type="submission" date="2016-10" db="EMBL/GenBank/DDBJ databases">
        <title>Genome sequence of the basidiomycete white-rot fungus Trametes pubescens.</title>
        <authorList>
            <person name="Makela M.R."/>
            <person name="Granchi Z."/>
            <person name="Peng M."/>
            <person name="De Vries R.P."/>
            <person name="Grigoriev I."/>
            <person name="Riley R."/>
            <person name="Hilden K."/>
        </authorList>
    </citation>
    <scope>NUCLEOTIDE SEQUENCE [LARGE SCALE GENOMIC DNA]</scope>
    <source>
        <strain evidence="5 6">FBCC735</strain>
    </source>
</reference>
<dbReference type="AlphaFoldDB" id="A0A1M2W5K0"/>
<organism evidence="5 6">
    <name type="scientific">Trametes pubescens</name>
    <name type="common">White-rot fungus</name>
    <dbReference type="NCBI Taxonomy" id="154538"/>
    <lineage>
        <taxon>Eukaryota</taxon>
        <taxon>Fungi</taxon>
        <taxon>Dikarya</taxon>
        <taxon>Basidiomycota</taxon>
        <taxon>Agaricomycotina</taxon>
        <taxon>Agaricomycetes</taxon>
        <taxon>Polyporales</taxon>
        <taxon>Polyporaceae</taxon>
        <taxon>Trametes</taxon>
    </lineage>
</organism>
<dbReference type="Pfam" id="PF05903">
    <property type="entry name" value="Peptidase_C97"/>
    <property type="match status" value="1"/>
</dbReference>
<comment type="similarity">
    <text evidence="1">Belongs to the DeSI family.</text>
</comment>
<dbReference type="EMBL" id="MNAD01000193">
    <property type="protein sequence ID" value="OJT15144.1"/>
    <property type="molecule type" value="Genomic_DNA"/>
</dbReference>
<keyword evidence="2" id="KW-0645">Protease</keyword>
<protein>
    <submittedName>
        <fullName evidence="5">Desumoylating isopeptidase 1</fullName>
    </submittedName>
</protein>
<feature type="non-terminal residue" evidence="5">
    <location>
        <position position="106"/>
    </location>
</feature>
<evidence type="ECO:0000256" key="2">
    <source>
        <dbReference type="ARBA" id="ARBA00022670"/>
    </source>
</evidence>
<evidence type="ECO:0000256" key="3">
    <source>
        <dbReference type="ARBA" id="ARBA00022801"/>
    </source>
</evidence>
<evidence type="ECO:0000313" key="6">
    <source>
        <dbReference type="Proteomes" id="UP000184267"/>
    </source>
</evidence>
<feature type="domain" description="PPPDE" evidence="4">
    <location>
        <begin position="2"/>
        <end position="106"/>
    </location>
</feature>
<dbReference type="GO" id="GO:0008233">
    <property type="term" value="F:peptidase activity"/>
    <property type="evidence" value="ECO:0007669"/>
    <property type="project" value="UniProtKB-KW"/>
</dbReference>
<dbReference type="Proteomes" id="UP000184267">
    <property type="component" value="Unassembled WGS sequence"/>
</dbReference>
<dbReference type="GO" id="GO:0070646">
    <property type="term" value="P:protein modification by small protein removal"/>
    <property type="evidence" value="ECO:0007669"/>
    <property type="project" value="TreeGrafter"/>
</dbReference>
<sequence>MSKVQLYVYDLSNGLAKQLSRQLTGRQIDGIWHTSVVVFGKEIFYGQGIDVTRPGMSHHGRPLQIVDMGETSIDEETFNEYLEEMRQHYTADKVFEEKKASWLTRL</sequence>
<comment type="caution">
    <text evidence="5">The sequence shown here is derived from an EMBL/GenBank/DDBJ whole genome shotgun (WGS) entry which is preliminary data.</text>
</comment>
<dbReference type="OrthoDB" id="21221at2759"/>
<dbReference type="InterPro" id="IPR008580">
    <property type="entry name" value="PPPDE_dom"/>
</dbReference>
<evidence type="ECO:0000259" key="4">
    <source>
        <dbReference type="PROSITE" id="PS51858"/>
    </source>
</evidence>
<dbReference type="PANTHER" id="PTHR12378:SF7">
    <property type="entry name" value="DESUMOYLATING ISOPEPTIDASE 1"/>
    <property type="match status" value="1"/>
</dbReference>
<name>A0A1M2W5K0_TRAPU</name>
<evidence type="ECO:0000313" key="5">
    <source>
        <dbReference type="EMBL" id="OJT15144.1"/>
    </source>
</evidence>
<keyword evidence="3" id="KW-0378">Hydrolase</keyword>
<dbReference type="PROSITE" id="PS51858">
    <property type="entry name" value="PPPDE"/>
    <property type="match status" value="1"/>
</dbReference>
<keyword evidence="6" id="KW-1185">Reference proteome</keyword>
<dbReference type="PANTHER" id="PTHR12378">
    <property type="entry name" value="DESUMOYLATING ISOPEPTIDASE"/>
    <property type="match status" value="1"/>
</dbReference>
<dbReference type="InterPro" id="IPR042266">
    <property type="entry name" value="PPPDE_sf"/>
</dbReference>
<proteinExistence type="inferred from homology"/>
<gene>
    <name evidence="5" type="ORF">TRAPUB_8248</name>
</gene>
<dbReference type="SMART" id="SM01179">
    <property type="entry name" value="DUF862"/>
    <property type="match status" value="1"/>
</dbReference>
<dbReference type="Gene3D" id="3.90.1720.30">
    <property type="entry name" value="PPPDE domains"/>
    <property type="match status" value="1"/>
</dbReference>
<dbReference type="GO" id="GO:0006508">
    <property type="term" value="P:proteolysis"/>
    <property type="evidence" value="ECO:0007669"/>
    <property type="project" value="UniProtKB-KW"/>
</dbReference>